<keyword evidence="1" id="KW-0812">Transmembrane</keyword>
<keyword evidence="1" id="KW-0472">Membrane</keyword>
<proteinExistence type="predicted"/>
<feature type="transmembrane region" description="Helical" evidence="1">
    <location>
        <begin position="6"/>
        <end position="23"/>
    </location>
</feature>
<dbReference type="RefSeq" id="WP_265617695.1">
    <property type="nucleotide sequence ID" value="NZ_JAPFRD010000011.1"/>
</dbReference>
<evidence type="ECO:0000313" key="3">
    <source>
        <dbReference type="Proteomes" id="UP001142810"/>
    </source>
</evidence>
<evidence type="ECO:0000313" key="2">
    <source>
        <dbReference type="EMBL" id="MCW8108946.1"/>
    </source>
</evidence>
<gene>
    <name evidence="2" type="ORF">OPS25_10620</name>
</gene>
<comment type="caution">
    <text evidence="2">The sequence shown here is derived from an EMBL/GenBank/DDBJ whole genome shotgun (WGS) entry which is preliminary data.</text>
</comment>
<dbReference type="Proteomes" id="UP001142810">
    <property type="component" value="Unassembled WGS sequence"/>
</dbReference>
<protein>
    <submittedName>
        <fullName evidence="2">Uncharacterized protein</fullName>
    </submittedName>
</protein>
<keyword evidence="3" id="KW-1185">Reference proteome</keyword>
<sequence>MSGLLIIFLFVAIMGAMLIVHFIDSKLNLNFFAWLNGENVNPFEPKQSRSKKASNNENIDALKRRIETLETIVTEPAYELNKKINQL</sequence>
<organism evidence="2 3">
    <name type="scientific">Alteromonas aquimaris</name>
    <dbReference type="NCBI Taxonomy" id="2998417"/>
    <lineage>
        <taxon>Bacteria</taxon>
        <taxon>Pseudomonadati</taxon>
        <taxon>Pseudomonadota</taxon>
        <taxon>Gammaproteobacteria</taxon>
        <taxon>Alteromonadales</taxon>
        <taxon>Alteromonadaceae</taxon>
        <taxon>Alteromonas/Salinimonas group</taxon>
        <taxon>Alteromonas</taxon>
    </lineage>
</organism>
<reference evidence="2" key="1">
    <citation type="submission" date="2022-11" db="EMBL/GenBank/DDBJ databases">
        <title>Alteromonas sp. nov., isolated from sea water of the Qingdao.</title>
        <authorList>
            <person name="Wang Q."/>
        </authorList>
    </citation>
    <scope>NUCLEOTIDE SEQUENCE</scope>
    <source>
        <strain evidence="2">ASW11-7</strain>
    </source>
</reference>
<keyword evidence="1" id="KW-1133">Transmembrane helix</keyword>
<evidence type="ECO:0000256" key="1">
    <source>
        <dbReference type="SAM" id="Phobius"/>
    </source>
</evidence>
<accession>A0ABT3PA52</accession>
<name>A0ABT3PA52_9ALTE</name>
<dbReference type="EMBL" id="JAPFRD010000011">
    <property type="protein sequence ID" value="MCW8108946.1"/>
    <property type="molecule type" value="Genomic_DNA"/>
</dbReference>